<evidence type="ECO:0000256" key="3">
    <source>
        <dbReference type="ARBA" id="ARBA00022679"/>
    </source>
</evidence>
<comment type="caution">
    <text evidence="9">The sequence shown here is derived from an EMBL/GenBank/DDBJ whole genome shotgun (WGS) entry which is preliminary data.</text>
</comment>
<organism evidence="9 10">
    <name type="scientific">Chloroflexus aggregans</name>
    <dbReference type="NCBI Taxonomy" id="152260"/>
    <lineage>
        <taxon>Bacteria</taxon>
        <taxon>Bacillati</taxon>
        <taxon>Chloroflexota</taxon>
        <taxon>Chloroflexia</taxon>
        <taxon>Chloroflexales</taxon>
        <taxon>Chloroflexineae</taxon>
        <taxon>Chloroflexaceae</taxon>
        <taxon>Chloroflexus</taxon>
    </lineage>
</organism>
<feature type="binding site" evidence="7">
    <location>
        <position position="188"/>
    </location>
    <ligand>
        <name>Mg(2+)</name>
        <dbReference type="ChEBI" id="CHEBI:18420"/>
    </ligand>
</feature>
<evidence type="ECO:0000256" key="5">
    <source>
        <dbReference type="ARBA" id="ARBA00022989"/>
    </source>
</evidence>
<evidence type="ECO:0000256" key="7">
    <source>
        <dbReference type="PIRSR" id="PIRSR600715-1"/>
    </source>
</evidence>
<dbReference type="Pfam" id="PF00953">
    <property type="entry name" value="Glycos_transf_4"/>
    <property type="match status" value="1"/>
</dbReference>
<reference evidence="9 10" key="1">
    <citation type="submission" date="2018-01" db="EMBL/GenBank/DDBJ databases">
        <title>Metagenomic assembled genomes from two thermal pools in the Uzon Caldera, Kamchatka, Russia.</title>
        <authorList>
            <person name="Wilkins L."/>
            <person name="Ettinger C."/>
        </authorList>
    </citation>
    <scope>NUCLEOTIDE SEQUENCE [LARGE SCALE GENOMIC DNA]</scope>
    <source>
        <strain evidence="9">ZAV-02</strain>
    </source>
</reference>
<dbReference type="PANTHER" id="PTHR22926:SF3">
    <property type="entry name" value="UNDECAPRENYL-PHOSPHATE ALPHA-N-ACETYLGLUCOSAMINYL 1-PHOSPHATE TRANSFERASE"/>
    <property type="match status" value="1"/>
</dbReference>
<dbReference type="GO" id="GO:0071555">
    <property type="term" value="P:cell wall organization"/>
    <property type="evidence" value="ECO:0007669"/>
    <property type="project" value="TreeGrafter"/>
</dbReference>
<keyword evidence="5 8" id="KW-1133">Transmembrane helix</keyword>
<feature type="transmembrane region" description="Helical" evidence="8">
    <location>
        <begin position="273"/>
        <end position="290"/>
    </location>
</feature>
<evidence type="ECO:0000256" key="4">
    <source>
        <dbReference type="ARBA" id="ARBA00022692"/>
    </source>
</evidence>
<dbReference type="GO" id="GO:0005886">
    <property type="term" value="C:plasma membrane"/>
    <property type="evidence" value="ECO:0007669"/>
    <property type="project" value="UniProtKB-SubCell"/>
</dbReference>
<dbReference type="InterPro" id="IPR000715">
    <property type="entry name" value="Glycosyl_transferase_4"/>
</dbReference>
<feature type="transmembrane region" description="Helical" evidence="8">
    <location>
        <begin position="220"/>
        <end position="239"/>
    </location>
</feature>
<proteinExistence type="predicted"/>
<gene>
    <name evidence="9" type="ORF">C0184_10975</name>
</gene>
<sequence length="375" mass="40170">MPVILALISVPLIAFVVTALLTPPLITLARREGWVAKPGPRHVHREPTPVVGGLAMIAGLVVALIASLGFELLTPVLHRSPFEHLRIGLLLIGIAIIAGVSLLDDLYDLPVLPRLGVHIIAALVAIGPYLWDHTLYSDALDQPTEARGIILTAFNFPFVYQIHLHNLSPWLAIAATVFWIVGMQNMVNWLDGLDGLAAGVTLIAGVVLALHTLTLEPPQITVALLPLALSGVCAAFLLYNSHPARIFMGDVGAMTIGYTLGICALIGGAKLATVLLVLGVPLVDMTWLILTRTLRGRSAAQAGRDHLHHRLLDLGLSQRQVVACYYGLSIAFGAIGLLDFFTPLMKLIALMLLGLVVLVILIVLQPKPTTHAARL</sequence>
<protein>
    <submittedName>
        <fullName evidence="9">Undecaprenyl/decaprenyl-phosphate alpha-N-acetylglucosaminyl 1-phosphate transferase</fullName>
    </submittedName>
</protein>
<evidence type="ECO:0000256" key="2">
    <source>
        <dbReference type="ARBA" id="ARBA00022475"/>
    </source>
</evidence>
<comment type="subcellular location">
    <subcellularLocation>
        <location evidence="1">Cell membrane</location>
        <topology evidence="1">Multi-pass membrane protein</topology>
    </subcellularLocation>
</comment>
<comment type="cofactor">
    <cofactor evidence="7">
        <name>Mg(2+)</name>
        <dbReference type="ChEBI" id="CHEBI:18420"/>
    </cofactor>
</comment>
<evidence type="ECO:0000256" key="6">
    <source>
        <dbReference type="ARBA" id="ARBA00023136"/>
    </source>
</evidence>
<feature type="transmembrane region" description="Helical" evidence="8">
    <location>
        <begin position="246"/>
        <end position="267"/>
    </location>
</feature>
<accession>A0A2J6X2U2</accession>
<dbReference type="AlphaFoldDB" id="A0A2J6X2U2"/>
<dbReference type="CDD" id="cd06853">
    <property type="entry name" value="GT_WecA_like"/>
    <property type="match status" value="1"/>
</dbReference>
<evidence type="ECO:0000256" key="1">
    <source>
        <dbReference type="ARBA" id="ARBA00004651"/>
    </source>
</evidence>
<keyword evidence="7" id="KW-0479">Metal-binding</keyword>
<evidence type="ECO:0000313" key="9">
    <source>
        <dbReference type="EMBL" id="PMP78430.1"/>
    </source>
</evidence>
<feature type="transmembrane region" description="Helical" evidence="8">
    <location>
        <begin position="170"/>
        <end position="189"/>
    </location>
</feature>
<feature type="transmembrane region" description="Helical" evidence="8">
    <location>
        <begin position="53"/>
        <end position="73"/>
    </location>
</feature>
<evidence type="ECO:0000256" key="8">
    <source>
        <dbReference type="SAM" id="Phobius"/>
    </source>
</evidence>
<dbReference type="Proteomes" id="UP000243376">
    <property type="component" value="Unassembled WGS sequence"/>
</dbReference>
<keyword evidence="3 9" id="KW-0808">Transferase</keyword>
<keyword evidence="4 8" id="KW-0812">Transmembrane</keyword>
<keyword evidence="7" id="KW-0460">Magnesium</keyword>
<dbReference type="GO" id="GO:0046872">
    <property type="term" value="F:metal ion binding"/>
    <property type="evidence" value="ECO:0007669"/>
    <property type="project" value="UniProtKB-KW"/>
</dbReference>
<dbReference type="GO" id="GO:0009103">
    <property type="term" value="P:lipopolysaccharide biosynthetic process"/>
    <property type="evidence" value="ECO:0007669"/>
    <property type="project" value="TreeGrafter"/>
</dbReference>
<keyword evidence="2" id="KW-1003">Cell membrane</keyword>
<dbReference type="PANTHER" id="PTHR22926">
    <property type="entry name" value="PHOSPHO-N-ACETYLMURAMOYL-PENTAPEPTIDE-TRANSFERASE"/>
    <property type="match status" value="1"/>
</dbReference>
<dbReference type="EMBL" id="PNIQ01000733">
    <property type="protein sequence ID" value="PMP78430.1"/>
    <property type="molecule type" value="Genomic_DNA"/>
</dbReference>
<dbReference type="GO" id="GO:0016780">
    <property type="term" value="F:phosphotransferase activity, for other substituted phosphate groups"/>
    <property type="evidence" value="ECO:0007669"/>
    <property type="project" value="InterPro"/>
</dbReference>
<feature type="transmembrane region" description="Helical" evidence="8">
    <location>
        <begin position="344"/>
        <end position="364"/>
    </location>
</feature>
<feature type="transmembrane region" description="Helical" evidence="8">
    <location>
        <begin position="196"/>
        <end position="214"/>
    </location>
</feature>
<feature type="transmembrane region" description="Helical" evidence="8">
    <location>
        <begin position="320"/>
        <end position="338"/>
    </location>
</feature>
<feature type="transmembrane region" description="Helical" evidence="8">
    <location>
        <begin position="115"/>
        <end position="132"/>
    </location>
</feature>
<feature type="transmembrane region" description="Helical" evidence="8">
    <location>
        <begin position="85"/>
        <end position="103"/>
    </location>
</feature>
<evidence type="ECO:0000313" key="10">
    <source>
        <dbReference type="Proteomes" id="UP000243376"/>
    </source>
</evidence>
<feature type="binding site" evidence="7">
    <location>
        <position position="250"/>
    </location>
    <ligand>
        <name>Mg(2+)</name>
        <dbReference type="ChEBI" id="CHEBI:18420"/>
    </ligand>
</feature>
<dbReference type="GO" id="GO:0044038">
    <property type="term" value="P:cell wall macromolecule biosynthetic process"/>
    <property type="evidence" value="ECO:0007669"/>
    <property type="project" value="TreeGrafter"/>
</dbReference>
<keyword evidence="6 8" id="KW-0472">Membrane</keyword>
<name>A0A2J6X2U2_9CHLR</name>